<reference evidence="12" key="1">
    <citation type="submission" date="2021-06" db="EMBL/GenBank/DDBJ databases">
        <authorList>
            <person name="Kallberg Y."/>
            <person name="Tangrot J."/>
            <person name="Rosling A."/>
        </authorList>
    </citation>
    <scope>NUCLEOTIDE SEQUENCE</scope>
    <source>
        <strain evidence="12">87-6 pot B 2015</strain>
    </source>
</reference>
<dbReference type="GO" id="GO:0033188">
    <property type="term" value="F:sphingomyelin synthase activity"/>
    <property type="evidence" value="ECO:0007669"/>
    <property type="project" value="TreeGrafter"/>
</dbReference>
<feature type="transmembrane region" description="Helical" evidence="10">
    <location>
        <begin position="201"/>
        <end position="220"/>
    </location>
</feature>
<keyword evidence="5" id="KW-0746">Sphingolipid metabolism</keyword>
<evidence type="ECO:0000256" key="2">
    <source>
        <dbReference type="ARBA" id="ARBA00005441"/>
    </source>
</evidence>
<comment type="subcellular location">
    <subcellularLocation>
        <location evidence="1">Membrane</location>
        <topology evidence="1">Multi-pass membrane protein</topology>
    </subcellularLocation>
</comment>
<feature type="compositionally biased region" description="Polar residues" evidence="9">
    <location>
        <begin position="354"/>
        <end position="363"/>
    </location>
</feature>
<dbReference type="GO" id="GO:0005789">
    <property type="term" value="C:endoplasmic reticulum membrane"/>
    <property type="evidence" value="ECO:0007669"/>
    <property type="project" value="TreeGrafter"/>
</dbReference>
<evidence type="ECO:0000313" key="13">
    <source>
        <dbReference type="Proteomes" id="UP000789375"/>
    </source>
</evidence>
<evidence type="ECO:0000256" key="8">
    <source>
        <dbReference type="ARBA" id="ARBA00023136"/>
    </source>
</evidence>
<dbReference type="InterPro" id="IPR045221">
    <property type="entry name" value="Sphingomyelin_synth-like"/>
</dbReference>
<dbReference type="GO" id="GO:0047493">
    <property type="term" value="F:ceramide cholinephosphotransferase activity"/>
    <property type="evidence" value="ECO:0007669"/>
    <property type="project" value="TreeGrafter"/>
</dbReference>
<evidence type="ECO:0000256" key="6">
    <source>
        <dbReference type="ARBA" id="ARBA00022989"/>
    </source>
</evidence>
<feature type="compositionally biased region" description="Low complexity" evidence="9">
    <location>
        <begin position="341"/>
        <end position="353"/>
    </location>
</feature>
<evidence type="ECO:0000256" key="4">
    <source>
        <dbReference type="ARBA" id="ARBA00022692"/>
    </source>
</evidence>
<accession>A0A9N8VS59</accession>
<dbReference type="EMBL" id="CAJVPP010000244">
    <property type="protein sequence ID" value="CAG8460472.1"/>
    <property type="molecule type" value="Genomic_DNA"/>
</dbReference>
<sequence length="377" mass="42915">MSEDATMDTATAEAVPATANLEPRNTKRTTESSPINTTSIQRKIAKHLHLSPLLVAEITRTLYSMLAFVIVGFSCTFAIQSSDYRWKTSGDDMMALVDLGFKVIPYTEQLFLADLFMLTLLVGSLGINLFLAESHIARLIIVRRIFWMLTFLLGFRMITLSVTTLPSPKDCKPLEPGNFWNMLITGVHLITGTVKACTDNIFSGHSIFITTSVILFRVYCRYKVIKYYSYLHGLIALSFLVATRIHYTVDVLLAVFITYAVHSIYFFIVDLCIEKHFLDIRKAEDRLGDAELYQRIAYMPNMFNTSLVGAVRWMDGLDIRFRCEGEEIRDITRERARQRRNNSNTSSSSETSEMTQVVVTNPPQEEEGEPSKRHEIL</sequence>
<keyword evidence="7" id="KW-0443">Lipid metabolism</keyword>
<feature type="transmembrane region" description="Helical" evidence="10">
    <location>
        <begin position="61"/>
        <end position="79"/>
    </location>
</feature>
<evidence type="ECO:0000256" key="3">
    <source>
        <dbReference type="ARBA" id="ARBA00022679"/>
    </source>
</evidence>
<evidence type="ECO:0000256" key="10">
    <source>
        <dbReference type="SAM" id="Phobius"/>
    </source>
</evidence>
<protein>
    <submittedName>
        <fullName evidence="12">5327_t:CDS:1</fullName>
    </submittedName>
</protein>
<feature type="transmembrane region" description="Helical" evidence="10">
    <location>
        <begin position="251"/>
        <end position="273"/>
    </location>
</feature>
<comment type="similarity">
    <text evidence="2">Belongs to the sphingomyelin synthase family.</text>
</comment>
<dbReference type="Proteomes" id="UP000789375">
    <property type="component" value="Unassembled WGS sequence"/>
</dbReference>
<dbReference type="GO" id="GO:0046513">
    <property type="term" value="P:ceramide biosynthetic process"/>
    <property type="evidence" value="ECO:0007669"/>
    <property type="project" value="TreeGrafter"/>
</dbReference>
<dbReference type="AlphaFoldDB" id="A0A9N8VS59"/>
<keyword evidence="4 10" id="KW-0812">Transmembrane</keyword>
<feature type="region of interest" description="Disordered" evidence="9">
    <location>
        <begin position="334"/>
        <end position="377"/>
    </location>
</feature>
<feature type="transmembrane region" description="Helical" evidence="10">
    <location>
        <begin position="227"/>
        <end position="245"/>
    </location>
</feature>
<proteinExistence type="inferred from homology"/>
<organism evidence="12 13">
    <name type="scientific">Funneliformis mosseae</name>
    <name type="common">Endomycorrhizal fungus</name>
    <name type="synonym">Glomus mosseae</name>
    <dbReference type="NCBI Taxonomy" id="27381"/>
    <lineage>
        <taxon>Eukaryota</taxon>
        <taxon>Fungi</taxon>
        <taxon>Fungi incertae sedis</taxon>
        <taxon>Mucoromycota</taxon>
        <taxon>Glomeromycotina</taxon>
        <taxon>Glomeromycetes</taxon>
        <taxon>Glomerales</taxon>
        <taxon>Glomeraceae</taxon>
        <taxon>Funneliformis</taxon>
    </lineage>
</organism>
<evidence type="ECO:0000256" key="5">
    <source>
        <dbReference type="ARBA" id="ARBA00022919"/>
    </source>
</evidence>
<evidence type="ECO:0000256" key="1">
    <source>
        <dbReference type="ARBA" id="ARBA00004141"/>
    </source>
</evidence>
<comment type="caution">
    <text evidence="12">The sequence shown here is derived from an EMBL/GenBank/DDBJ whole genome shotgun (WGS) entry which is preliminary data.</text>
</comment>
<gene>
    <name evidence="12" type="ORF">FMOSSE_LOCUS2011</name>
</gene>
<dbReference type="GO" id="GO:0005886">
    <property type="term" value="C:plasma membrane"/>
    <property type="evidence" value="ECO:0007669"/>
    <property type="project" value="TreeGrafter"/>
</dbReference>
<dbReference type="PANTHER" id="PTHR21290">
    <property type="entry name" value="SPHINGOMYELIN SYNTHETASE"/>
    <property type="match status" value="1"/>
</dbReference>
<keyword evidence="6 10" id="KW-1133">Transmembrane helix</keyword>
<name>A0A9N8VS59_FUNMO</name>
<dbReference type="Pfam" id="PF14360">
    <property type="entry name" value="PAP2_C"/>
    <property type="match status" value="1"/>
</dbReference>
<dbReference type="PANTHER" id="PTHR21290:SF25">
    <property type="entry name" value="SPHINGOMYELIN SYNTHASE-RELATED PROTEIN 1"/>
    <property type="match status" value="1"/>
</dbReference>
<dbReference type="InterPro" id="IPR025749">
    <property type="entry name" value="Sphingomyelin_synth-like_dom"/>
</dbReference>
<evidence type="ECO:0000259" key="11">
    <source>
        <dbReference type="Pfam" id="PF14360"/>
    </source>
</evidence>
<dbReference type="GO" id="GO:0000139">
    <property type="term" value="C:Golgi membrane"/>
    <property type="evidence" value="ECO:0007669"/>
    <property type="project" value="TreeGrafter"/>
</dbReference>
<keyword evidence="8 10" id="KW-0472">Membrane</keyword>
<feature type="transmembrane region" description="Helical" evidence="10">
    <location>
        <begin position="144"/>
        <end position="165"/>
    </location>
</feature>
<keyword evidence="3" id="KW-0808">Transferase</keyword>
<evidence type="ECO:0000256" key="9">
    <source>
        <dbReference type="SAM" id="MobiDB-lite"/>
    </source>
</evidence>
<evidence type="ECO:0000313" key="12">
    <source>
        <dbReference type="EMBL" id="CAG8460472.1"/>
    </source>
</evidence>
<feature type="region of interest" description="Disordered" evidence="9">
    <location>
        <begin position="1"/>
        <end position="36"/>
    </location>
</feature>
<feature type="domain" description="Sphingomyelin synthase-like" evidence="11">
    <location>
        <begin position="197"/>
        <end position="265"/>
    </location>
</feature>
<keyword evidence="13" id="KW-1185">Reference proteome</keyword>
<feature type="transmembrane region" description="Helical" evidence="10">
    <location>
        <begin position="110"/>
        <end position="132"/>
    </location>
</feature>
<evidence type="ECO:0000256" key="7">
    <source>
        <dbReference type="ARBA" id="ARBA00023098"/>
    </source>
</evidence>